<name>A0ABX3G369_9ACTN</name>
<dbReference type="PANTHER" id="PTHR35901">
    <property type="entry name" value="RIBONUCLEASE VAPC3"/>
    <property type="match status" value="1"/>
</dbReference>
<dbReference type="Proteomes" id="UP000187151">
    <property type="component" value="Unassembled WGS sequence"/>
</dbReference>
<evidence type="ECO:0000256" key="1">
    <source>
        <dbReference type="ARBA" id="ARBA00022722"/>
    </source>
</evidence>
<reference evidence="6 7" key="1">
    <citation type="submission" date="2016-01" db="EMBL/GenBank/DDBJ databases">
        <title>Streptomyces amritsarensis strain MTCC 11845 genome sequencing and assembly.</title>
        <authorList>
            <person name="Sharma D."/>
            <person name="Nair G.R."/>
            <person name="Kaur G."/>
            <person name="Manhas R.K."/>
            <person name="Mayilraj S."/>
        </authorList>
    </citation>
    <scope>NUCLEOTIDE SEQUENCE [LARGE SCALE GENOMIC DNA]</scope>
    <source>
        <strain evidence="6 7">MTCC 11845</strain>
    </source>
</reference>
<evidence type="ECO:0000313" key="6">
    <source>
        <dbReference type="EMBL" id="OLZ66735.1"/>
    </source>
</evidence>
<keyword evidence="4" id="KW-0460">Magnesium</keyword>
<feature type="domain" description="PIN" evidence="5">
    <location>
        <begin position="2"/>
        <end position="119"/>
    </location>
</feature>
<comment type="caution">
    <text evidence="6">The sequence shown here is derived from an EMBL/GenBank/DDBJ whole genome shotgun (WGS) entry which is preliminary data.</text>
</comment>
<dbReference type="InterPro" id="IPR051619">
    <property type="entry name" value="TypeII_TA_RNase_PINc/VapC"/>
</dbReference>
<dbReference type="InterPro" id="IPR029060">
    <property type="entry name" value="PIN-like_dom_sf"/>
</dbReference>
<dbReference type="PANTHER" id="PTHR35901:SF1">
    <property type="entry name" value="EXONUCLEASE VAPC9"/>
    <property type="match status" value="1"/>
</dbReference>
<dbReference type="Pfam" id="PF01850">
    <property type="entry name" value="PIN"/>
    <property type="match status" value="1"/>
</dbReference>
<dbReference type="InterPro" id="IPR002716">
    <property type="entry name" value="PIN_dom"/>
</dbReference>
<evidence type="ECO:0000313" key="7">
    <source>
        <dbReference type="Proteomes" id="UP000187151"/>
    </source>
</evidence>
<dbReference type="EMBL" id="MQUR01000029">
    <property type="protein sequence ID" value="OLZ66735.1"/>
    <property type="molecule type" value="Genomic_DNA"/>
</dbReference>
<proteinExistence type="predicted"/>
<dbReference type="SUPFAM" id="SSF88723">
    <property type="entry name" value="PIN domain-like"/>
    <property type="match status" value="1"/>
</dbReference>
<dbReference type="Gene3D" id="3.40.50.1010">
    <property type="entry name" value="5'-nuclease"/>
    <property type="match status" value="1"/>
</dbReference>
<evidence type="ECO:0000256" key="2">
    <source>
        <dbReference type="ARBA" id="ARBA00022723"/>
    </source>
</evidence>
<evidence type="ECO:0000259" key="5">
    <source>
        <dbReference type="Pfam" id="PF01850"/>
    </source>
</evidence>
<keyword evidence="3" id="KW-0378">Hydrolase</keyword>
<evidence type="ECO:0000256" key="3">
    <source>
        <dbReference type="ARBA" id="ARBA00022801"/>
    </source>
</evidence>
<gene>
    <name evidence="6" type="ORF">AVW11_15120</name>
</gene>
<accession>A0ABX3G369</accession>
<protein>
    <recommendedName>
        <fullName evidence="5">PIN domain-containing protein</fullName>
    </recommendedName>
</protein>
<dbReference type="InterPro" id="IPR044153">
    <property type="entry name" value="PIN_Pae0151-like"/>
</dbReference>
<evidence type="ECO:0000256" key="4">
    <source>
        <dbReference type="ARBA" id="ARBA00022842"/>
    </source>
</evidence>
<organism evidence="6 7">
    <name type="scientific">Streptomyces amritsarensis</name>
    <dbReference type="NCBI Taxonomy" id="681158"/>
    <lineage>
        <taxon>Bacteria</taxon>
        <taxon>Bacillati</taxon>
        <taxon>Actinomycetota</taxon>
        <taxon>Actinomycetes</taxon>
        <taxon>Kitasatosporales</taxon>
        <taxon>Streptomycetaceae</taxon>
        <taxon>Streptomyces</taxon>
    </lineage>
</organism>
<keyword evidence="7" id="KW-1185">Reference proteome</keyword>
<keyword evidence="2" id="KW-0479">Metal-binding</keyword>
<dbReference type="CDD" id="cd09873">
    <property type="entry name" value="PIN_Pae0151-like"/>
    <property type="match status" value="1"/>
</dbReference>
<sequence length="145" mass="15778">MIVVDSSALVLFLTDRGSRGAAARRRIGEEDLLGAPYLLDTEIASALLGLARGSKIAPASLDEHFKTYQGLRVQRHETGPLLPRIRKLYANLSAYDAAYVALAEALDVPLLTADVRIERGVQKPRCHIEVITANSEGRCSRRAPA</sequence>
<keyword evidence="1" id="KW-0540">Nuclease</keyword>